<evidence type="ECO:0000256" key="2">
    <source>
        <dbReference type="SAM" id="MobiDB-lite"/>
    </source>
</evidence>
<name>A0A6A5W812_9PLEO</name>
<feature type="region of interest" description="Disordered" evidence="2">
    <location>
        <begin position="454"/>
        <end position="718"/>
    </location>
</feature>
<feature type="compositionally biased region" description="Basic and acidic residues" evidence="2">
    <location>
        <begin position="456"/>
        <end position="488"/>
    </location>
</feature>
<gene>
    <name evidence="3" type="ORF">P154DRAFT_565023</name>
</gene>
<feature type="region of interest" description="Disordered" evidence="2">
    <location>
        <begin position="735"/>
        <end position="836"/>
    </location>
</feature>
<protein>
    <submittedName>
        <fullName evidence="3">Uncharacterized protein</fullName>
    </submittedName>
</protein>
<feature type="compositionally biased region" description="Pro residues" evidence="2">
    <location>
        <begin position="826"/>
        <end position="835"/>
    </location>
</feature>
<keyword evidence="1" id="KW-0175">Coiled coil</keyword>
<feature type="region of interest" description="Disordered" evidence="2">
    <location>
        <begin position="1090"/>
        <end position="1183"/>
    </location>
</feature>
<feature type="compositionally biased region" description="Polar residues" evidence="2">
    <location>
        <begin position="297"/>
        <end position="309"/>
    </location>
</feature>
<organism evidence="3 4">
    <name type="scientific">Amniculicola lignicola CBS 123094</name>
    <dbReference type="NCBI Taxonomy" id="1392246"/>
    <lineage>
        <taxon>Eukaryota</taxon>
        <taxon>Fungi</taxon>
        <taxon>Dikarya</taxon>
        <taxon>Ascomycota</taxon>
        <taxon>Pezizomycotina</taxon>
        <taxon>Dothideomycetes</taxon>
        <taxon>Pleosporomycetidae</taxon>
        <taxon>Pleosporales</taxon>
        <taxon>Amniculicolaceae</taxon>
        <taxon>Amniculicola</taxon>
    </lineage>
</organism>
<feature type="compositionally biased region" description="Low complexity" evidence="2">
    <location>
        <begin position="1212"/>
        <end position="1232"/>
    </location>
</feature>
<feature type="compositionally biased region" description="Polar residues" evidence="2">
    <location>
        <begin position="588"/>
        <end position="608"/>
    </location>
</feature>
<dbReference type="OrthoDB" id="5374844at2759"/>
<feature type="compositionally biased region" description="Acidic residues" evidence="2">
    <location>
        <begin position="571"/>
        <end position="587"/>
    </location>
</feature>
<feature type="region of interest" description="Disordered" evidence="2">
    <location>
        <begin position="1199"/>
        <end position="1244"/>
    </location>
</feature>
<accession>A0A6A5W812</accession>
<keyword evidence="4" id="KW-1185">Reference proteome</keyword>
<feature type="region of interest" description="Disordered" evidence="2">
    <location>
        <begin position="297"/>
        <end position="349"/>
    </location>
</feature>
<feature type="compositionally biased region" description="Polar residues" evidence="2">
    <location>
        <begin position="537"/>
        <end position="555"/>
    </location>
</feature>
<feature type="compositionally biased region" description="Basic and acidic residues" evidence="2">
    <location>
        <begin position="311"/>
        <end position="324"/>
    </location>
</feature>
<evidence type="ECO:0000313" key="3">
    <source>
        <dbReference type="EMBL" id="KAF1998073.1"/>
    </source>
</evidence>
<feature type="compositionally biased region" description="Polar residues" evidence="2">
    <location>
        <begin position="1140"/>
        <end position="1151"/>
    </location>
</feature>
<feature type="region of interest" description="Disordered" evidence="2">
    <location>
        <begin position="398"/>
        <end position="430"/>
    </location>
</feature>
<feature type="compositionally biased region" description="Polar residues" evidence="2">
    <location>
        <begin position="409"/>
        <end position="430"/>
    </location>
</feature>
<feature type="compositionally biased region" description="Polar residues" evidence="2">
    <location>
        <begin position="771"/>
        <end position="780"/>
    </location>
</feature>
<feature type="region of interest" description="Disordered" evidence="2">
    <location>
        <begin position="864"/>
        <end position="912"/>
    </location>
</feature>
<feature type="region of interest" description="Disordered" evidence="2">
    <location>
        <begin position="928"/>
        <end position="1058"/>
    </location>
</feature>
<sequence>MSAQDFENALTTPDNDASRKLLAELACRTVSTFIAIPPRTALEYLRAFCDNRLLHLRRRWLGLALVKMVAKSPLIMDHLATYTGELAELGHVVLGDREMEETRIIAGVLIRLALLRKVRFSNLWPAGKAPVTDPFPVAGGLEWMEKFQDYIDAVIDLELLPLPGEDDYDIWYTAAISTSDDFRLFRSSHMVAINQAKVLTVMAADVGVQEITFVDIPLQHIQDLKIQQAVLHDSQATDLKHDAWDVILNLRGGHFTYLVNSSEHNGHTVTLTFPSSTTAEQCREAIDKCTSSPRKVSTSQEILTLGSSDESGDHGAAEHEETGPRNDYVPRLADNAPKGSKIPNSQVVSSNAQSRISSVIRKTSWSQVTMGLGSDPVEGIVEDFINREDVEDPLRHFTTVFPTGKDEPSSNLNGSQQGQTENRSSSVQEDTAGINHTSASAIPPFAAAADQTFFEEPERPNDTERGRTDQGKSRGHVDDHSFRSDSWRMARPSGTTKKRISYGKPRIGTGVPRSAHHQQTDIKQLLIVSEKRPNVNGRATNVVKQHTTTGGQNARSKPGAMKRSASNRSDDEGELEPENGGTTDEEQPSGNKFSSSQRVGTGPSTRPTTLKLPKRNELSQKPRSSQMASSAEVDIYAIPIEKAQVADSRTRKRRKVATPVTYNEESADEDEISESDYVESKPKRTRASTKQILPQNKRADKGRRKPQASMRTTEAKSKLSIAVVGDMGLALPKKHETASINNAKHAKHTSQTVPAAYSNPVSLKAPAPQPQELSSSQPAISKSGDRSKKASSKPQSRKETVAIDTDVIETTGAISEDDTLTDGFPQPSPTLPPPEATLRFEANLLSQLNDEDMQQKQFQALKTVAGARTPGASSQIKTPAASCTPEPIIPTPQQQEVHSTPPSTPEVKHKKTAGAAVLTTIAPSRIVEDPISPSTETKRARRLVTKPSTYKLGIRERSTAVQTNKTPKVGSEKQLDYTCTPLHQLGRRTPGSTEGEVLSSNSKPIPASPHAESTAISGHAERGRMEMEKDIGDQETAKADPFTQPQSQASKRSTDFTRRLTDESLWADVANTPSKAHYEPSVVVVVVKEPTSQASSERRGSNRSVHVIPSQRKARRARSPSPTEADRPIKRQRKSDPLQIAQSEIPQTQAEASIVDPPAQPVDDTQPLDALAHEGGSMGMDGDDTLVAEEESELPIAKTAPEHFPSSPPQAPSSHSSTSAHPSSESEQEPSSAIDQGEEQSWEASLQPHHLTIKEQLFRVSNHVLRNVVSSEAAVEDIVDEYSRDGAILLNNLVDRHSGKFESVLTRVRHNKRILKDELEKLAADLAQEQQRYE</sequence>
<dbReference type="EMBL" id="ML977607">
    <property type="protein sequence ID" value="KAF1998073.1"/>
    <property type="molecule type" value="Genomic_DNA"/>
</dbReference>
<proteinExistence type="predicted"/>
<evidence type="ECO:0000256" key="1">
    <source>
        <dbReference type="SAM" id="Coils"/>
    </source>
</evidence>
<dbReference type="Proteomes" id="UP000799779">
    <property type="component" value="Unassembled WGS sequence"/>
</dbReference>
<feature type="coiled-coil region" evidence="1">
    <location>
        <begin position="1305"/>
        <end position="1332"/>
    </location>
</feature>
<feature type="compositionally biased region" description="Basic and acidic residues" evidence="2">
    <location>
        <begin position="1019"/>
        <end position="1038"/>
    </location>
</feature>
<evidence type="ECO:0000313" key="4">
    <source>
        <dbReference type="Proteomes" id="UP000799779"/>
    </source>
</evidence>
<reference evidence="3" key="1">
    <citation type="journal article" date="2020" name="Stud. Mycol.">
        <title>101 Dothideomycetes genomes: a test case for predicting lifestyles and emergence of pathogens.</title>
        <authorList>
            <person name="Haridas S."/>
            <person name="Albert R."/>
            <person name="Binder M."/>
            <person name="Bloem J."/>
            <person name="Labutti K."/>
            <person name="Salamov A."/>
            <person name="Andreopoulos B."/>
            <person name="Baker S."/>
            <person name="Barry K."/>
            <person name="Bills G."/>
            <person name="Bluhm B."/>
            <person name="Cannon C."/>
            <person name="Castanera R."/>
            <person name="Culley D."/>
            <person name="Daum C."/>
            <person name="Ezra D."/>
            <person name="Gonzalez J."/>
            <person name="Henrissat B."/>
            <person name="Kuo A."/>
            <person name="Liang C."/>
            <person name="Lipzen A."/>
            <person name="Lutzoni F."/>
            <person name="Magnuson J."/>
            <person name="Mondo S."/>
            <person name="Nolan M."/>
            <person name="Ohm R."/>
            <person name="Pangilinan J."/>
            <person name="Park H.-J."/>
            <person name="Ramirez L."/>
            <person name="Alfaro M."/>
            <person name="Sun H."/>
            <person name="Tritt A."/>
            <person name="Yoshinaga Y."/>
            <person name="Zwiers L.-H."/>
            <person name="Turgeon B."/>
            <person name="Goodwin S."/>
            <person name="Spatafora J."/>
            <person name="Crous P."/>
            <person name="Grigoriev I."/>
        </authorList>
    </citation>
    <scope>NUCLEOTIDE SEQUENCE</scope>
    <source>
        <strain evidence="3">CBS 123094</strain>
    </source>
</reference>
<feature type="compositionally biased region" description="Acidic residues" evidence="2">
    <location>
        <begin position="665"/>
        <end position="677"/>
    </location>
</feature>